<organism evidence="1 2">
    <name type="scientific">Ignelater luminosus</name>
    <name type="common">Cucubano</name>
    <name type="synonym">Pyrophorus luminosus</name>
    <dbReference type="NCBI Taxonomy" id="2038154"/>
    <lineage>
        <taxon>Eukaryota</taxon>
        <taxon>Metazoa</taxon>
        <taxon>Ecdysozoa</taxon>
        <taxon>Arthropoda</taxon>
        <taxon>Hexapoda</taxon>
        <taxon>Insecta</taxon>
        <taxon>Pterygota</taxon>
        <taxon>Neoptera</taxon>
        <taxon>Endopterygota</taxon>
        <taxon>Coleoptera</taxon>
        <taxon>Polyphaga</taxon>
        <taxon>Elateriformia</taxon>
        <taxon>Elateroidea</taxon>
        <taxon>Elateridae</taxon>
        <taxon>Agrypninae</taxon>
        <taxon>Pyrophorini</taxon>
        <taxon>Ignelater</taxon>
    </lineage>
</organism>
<reference evidence="1" key="1">
    <citation type="submission" date="2019-08" db="EMBL/GenBank/DDBJ databases">
        <title>The genome of the North American firefly Photinus pyralis.</title>
        <authorList>
            <consortium name="Photinus pyralis genome working group"/>
            <person name="Fallon T.R."/>
            <person name="Sander Lower S.E."/>
            <person name="Weng J.-K."/>
        </authorList>
    </citation>
    <scope>NUCLEOTIDE SEQUENCE</scope>
    <source>
        <strain evidence="1">TRF0915ILg1</strain>
        <tissue evidence="1">Whole body</tissue>
    </source>
</reference>
<comment type="caution">
    <text evidence="1">The sequence shown here is derived from an EMBL/GenBank/DDBJ whole genome shotgun (WGS) entry which is preliminary data.</text>
</comment>
<dbReference type="OrthoDB" id="10067596at2759"/>
<evidence type="ECO:0000313" key="1">
    <source>
        <dbReference type="EMBL" id="KAF2896061.1"/>
    </source>
</evidence>
<evidence type="ECO:0000313" key="2">
    <source>
        <dbReference type="Proteomes" id="UP000801492"/>
    </source>
</evidence>
<protein>
    <submittedName>
        <fullName evidence="1">Uncharacterized protein</fullName>
    </submittedName>
</protein>
<dbReference type="EMBL" id="VTPC01005412">
    <property type="protein sequence ID" value="KAF2896061.1"/>
    <property type="molecule type" value="Genomic_DNA"/>
</dbReference>
<gene>
    <name evidence="1" type="ORF">ILUMI_10114</name>
</gene>
<proteinExistence type="predicted"/>
<dbReference type="AlphaFoldDB" id="A0A8K0D2W7"/>
<dbReference type="Proteomes" id="UP000801492">
    <property type="component" value="Unassembled WGS sequence"/>
</dbReference>
<name>A0A8K0D2W7_IGNLU</name>
<sequence length="72" mass="8420">MYIKHIQRSSLKIRYDFDVHFQHQLKFLVATAFVPVEFVTMAFEVVCGNNVISAEGKPIVDYFEDTWIGHLE</sequence>
<accession>A0A8K0D2W7</accession>
<keyword evidence="2" id="KW-1185">Reference proteome</keyword>